<feature type="compositionally biased region" description="Polar residues" evidence="1">
    <location>
        <begin position="73"/>
        <end position="87"/>
    </location>
</feature>
<feature type="domain" description="Zn(2)-C6 fungal-type" evidence="2">
    <location>
        <begin position="19"/>
        <end position="54"/>
    </location>
</feature>
<dbReference type="PROSITE" id="PS00463">
    <property type="entry name" value="ZN2_CY6_FUNGAL_1"/>
    <property type="match status" value="1"/>
</dbReference>
<comment type="caution">
    <text evidence="3">The sequence shown here is derived from an EMBL/GenBank/DDBJ whole genome shotgun (WGS) entry which is preliminary data.</text>
</comment>
<dbReference type="SUPFAM" id="SSF57701">
    <property type="entry name" value="Zn2/Cys6 DNA-binding domain"/>
    <property type="match status" value="1"/>
</dbReference>
<dbReference type="AlphaFoldDB" id="A0A9P5NS02"/>
<evidence type="ECO:0000256" key="1">
    <source>
        <dbReference type="SAM" id="MobiDB-lite"/>
    </source>
</evidence>
<dbReference type="InterPro" id="IPR036864">
    <property type="entry name" value="Zn2-C6_fun-type_DNA-bd_sf"/>
</dbReference>
<evidence type="ECO:0000259" key="2">
    <source>
        <dbReference type="PROSITE" id="PS50048"/>
    </source>
</evidence>
<accession>A0A9P5NS02</accession>
<dbReference type="PROSITE" id="PS50048">
    <property type="entry name" value="ZN2_CY6_FUNGAL_2"/>
    <property type="match status" value="1"/>
</dbReference>
<dbReference type="EMBL" id="JADNYJ010000018">
    <property type="protein sequence ID" value="KAF8906568.1"/>
    <property type="molecule type" value="Genomic_DNA"/>
</dbReference>
<evidence type="ECO:0000313" key="3">
    <source>
        <dbReference type="EMBL" id="KAF8906568.1"/>
    </source>
</evidence>
<evidence type="ECO:0000313" key="4">
    <source>
        <dbReference type="Proteomes" id="UP000724874"/>
    </source>
</evidence>
<keyword evidence="4" id="KW-1185">Reference proteome</keyword>
<name>A0A9P5NS02_GYMJU</name>
<dbReference type="SMART" id="SM00066">
    <property type="entry name" value="GAL4"/>
    <property type="match status" value="1"/>
</dbReference>
<feature type="region of interest" description="Disordered" evidence="1">
    <location>
        <begin position="53"/>
        <end position="87"/>
    </location>
</feature>
<dbReference type="Gene3D" id="4.10.240.10">
    <property type="entry name" value="Zn(2)-C6 fungal-type DNA-binding domain"/>
    <property type="match status" value="1"/>
</dbReference>
<proteinExistence type="predicted"/>
<dbReference type="GO" id="GO:0008270">
    <property type="term" value="F:zinc ion binding"/>
    <property type="evidence" value="ECO:0007669"/>
    <property type="project" value="InterPro"/>
</dbReference>
<dbReference type="OrthoDB" id="39175at2759"/>
<reference evidence="3" key="1">
    <citation type="submission" date="2020-11" db="EMBL/GenBank/DDBJ databases">
        <authorList>
            <consortium name="DOE Joint Genome Institute"/>
            <person name="Ahrendt S."/>
            <person name="Riley R."/>
            <person name="Andreopoulos W."/>
            <person name="LaButti K."/>
            <person name="Pangilinan J."/>
            <person name="Ruiz-duenas F.J."/>
            <person name="Barrasa J.M."/>
            <person name="Sanchez-Garcia M."/>
            <person name="Camarero S."/>
            <person name="Miyauchi S."/>
            <person name="Serrano A."/>
            <person name="Linde D."/>
            <person name="Babiker R."/>
            <person name="Drula E."/>
            <person name="Ayuso-Fernandez I."/>
            <person name="Pacheco R."/>
            <person name="Padilla G."/>
            <person name="Ferreira P."/>
            <person name="Barriuso J."/>
            <person name="Kellner H."/>
            <person name="Castanera R."/>
            <person name="Alfaro M."/>
            <person name="Ramirez L."/>
            <person name="Pisabarro A.G."/>
            <person name="Kuo A."/>
            <person name="Tritt A."/>
            <person name="Lipzen A."/>
            <person name="He G."/>
            <person name="Yan M."/>
            <person name="Ng V."/>
            <person name="Cullen D."/>
            <person name="Martin F."/>
            <person name="Rosso M.-N."/>
            <person name="Henrissat B."/>
            <person name="Hibbett D."/>
            <person name="Martinez A.T."/>
            <person name="Grigoriev I.V."/>
        </authorList>
    </citation>
    <scope>NUCLEOTIDE SEQUENCE</scope>
    <source>
        <strain evidence="3">AH 44721</strain>
    </source>
</reference>
<gene>
    <name evidence="3" type="ORF">CPB84DRAFT_1770118</name>
</gene>
<protein>
    <recommendedName>
        <fullName evidence="2">Zn(2)-C6 fungal-type domain-containing protein</fullName>
    </recommendedName>
</protein>
<dbReference type="Proteomes" id="UP000724874">
    <property type="component" value="Unassembled WGS sequence"/>
</dbReference>
<sequence>MRLSPLPSKRQLEKKPPLACLFCRGRKIACGPPLPGSRDKTCNQCQRRSLRCEYPAESRRGMRKKKTTDSTDKGNTPATDNARTGSP</sequence>
<organism evidence="3 4">
    <name type="scientific">Gymnopilus junonius</name>
    <name type="common">Spectacular rustgill mushroom</name>
    <name type="synonym">Gymnopilus spectabilis subsp. junonius</name>
    <dbReference type="NCBI Taxonomy" id="109634"/>
    <lineage>
        <taxon>Eukaryota</taxon>
        <taxon>Fungi</taxon>
        <taxon>Dikarya</taxon>
        <taxon>Basidiomycota</taxon>
        <taxon>Agaricomycotina</taxon>
        <taxon>Agaricomycetes</taxon>
        <taxon>Agaricomycetidae</taxon>
        <taxon>Agaricales</taxon>
        <taxon>Agaricineae</taxon>
        <taxon>Hymenogastraceae</taxon>
        <taxon>Gymnopilus</taxon>
    </lineage>
</organism>
<dbReference type="Pfam" id="PF00172">
    <property type="entry name" value="Zn_clus"/>
    <property type="match status" value="1"/>
</dbReference>
<dbReference type="InterPro" id="IPR001138">
    <property type="entry name" value="Zn2Cys6_DnaBD"/>
</dbReference>
<dbReference type="GO" id="GO:0000981">
    <property type="term" value="F:DNA-binding transcription factor activity, RNA polymerase II-specific"/>
    <property type="evidence" value="ECO:0007669"/>
    <property type="project" value="InterPro"/>
</dbReference>